<keyword evidence="3" id="KW-0808">Transferase</keyword>
<evidence type="ECO:0000313" key="4">
    <source>
        <dbReference type="Proteomes" id="UP000276128"/>
    </source>
</evidence>
<reference evidence="3 4" key="1">
    <citation type="submission" date="2018-12" db="EMBL/GenBank/DDBJ databases">
        <title>Bacillus ochoae sp. nov., Paenibacillus whitsoniae sp. nov., Paenibacillus spiritus sp. nov. Isolated from the Mars Exploration Rover during spacecraft assembly.</title>
        <authorList>
            <person name="Seuylemezian A."/>
            <person name="Vaishampayan P."/>
        </authorList>
    </citation>
    <scope>NUCLEOTIDE SEQUENCE [LARGE SCALE GENOMIC DNA]</scope>
    <source>
        <strain evidence="3 4">MER 54</strain>
    </source>
</reference>
<gene>
    <name evidence="3" type="primary">rsbW</name>
    <name evidence="3" type="ORF">EJQ19_05275</name>
</gene>
<dbReference type="OrthoDB" id="9798941at2"/>
<dbReference type="SUPFAM" id="SSF55874">
    <property type="entry name" value="ATPase domain of HSP90 chaperone/DNA topoisomerase II/histidine kinase"/>
    <property type="match status" value="1"/>
</dbReference>
<comment type="caution">
    <text evidence="3">The sequence shown here is derived from an EMBL/GenBank/DDBJ whole genome shotgun (WGS) entry which is preliminary data.</text>
</comment>
<dbReference type="CDD" id="cd16936">
    <property type="entry name" value="HATPase_RsbW-like"/>
    <property type="match status" value="1"/>
</dbReference>
<proteinExistence type="predicted"/>
<dbReference type="InterPro" id="IPR003594">
    <property type="entry name" value="HATPase_dom"/>
</dbReference>
<keyword evidence="4" id="KW-1185">Reference proteome</keyword>
<dbReference type="SMART" id="SM00387">
    <property type="entry name" value="HATPase_c"/>
    <property type="match status" value="1"/>
</dbReference>
<dbReference type="Pfam" id="PF13581">
    <property type="entry name" value="HATPase_c_2"/>
    <property type="match status" value="1"/>
</dbReference>
<accession>A0A3S0ARC1</accession>
<protein>
    <submittedName>
        <fullName evidence="3">Anti-sigma B factor RsbW</fullName>
        <ecNumber evidence="3">2.7.11.1</ecNumber>
    </submittedName>
</protein>
<dbReference type="EMBL" id="RXHU01000015">
    <property type="protein sequence ID" value="RTE10685.1"/>
    <property type="molecule type" value="Genomic_DNA"/>
</dbReference>
<sequence length="147" mass="16126">MHPYIQLTIPAEAEYLDIVRLNLFGFASKAGFSYEDVEDMKVAVAEACNNAILHAYGEEPGGSVDIRMELIGEEMAITVQDYGRSFAVSPLSFEAPVPPTEITRIRTSGMGLYLMQALMDDVQVEVESGKGTTVVLTKRLHGKEVIL</sequence>
<dbReference type="InterPro" id="IPR036890">
    <property type="entry name" value="HATPase_C_sf"/>
</dbReference>
<dbReference type="EC" id="2.7.11.1" evidence="3"/>
<name>A0A3S0ARC1_9BACL</name>
<dbReference type="RefSeq" id="WP_126140148.1">
    <property type="nucleotide sequence ID" value="NZ_RXHU01000015.1"/>
</dbReference>
<dbReference type="PANTHER" id="PTHR35526:SF3">
    <property type="entry name" value="ANTI-SIGMA-F FACTOR RSBW"/>
    <property type="match status" value="1"/>
</dbReference>
<dbReference type="Proteomes" id="UP000276128">
    <property type="component" value="Unassembled WGS sequence"/>
</dbReference>
<organism evidence="3 4">
    <name type="scientific">Paenibacillus whitsoniae</name>
    <dbReference type="NCBI Taxonomy" id="2496558"/>
    <lineage>
        <taxon>Bacteria</taxon>
        <taxon>Bacillati</taxon>
        <taxon>Bacillota</taxon>
        <taxon>Bacilli</taxon>
        <taxon>Bacillales</taxon>
        <taxon>Paenibacillaceae</taxon>
        <taxon>Paenibacillus</taxon>
    </lineage>
</organism>
<dbReference type="InterPro" id="IPR050267">
    <property type="entry name" value="Anti-sigma-factor_SerPK"/>
</dbReference>
<dbReference type="PANTHER" id="PTHR35526">
    <property type="entry name" value="ANTI-SIGMA-F FACTOR RSBW-RELATED"/>
    <property type="match status" value="1"/>
</dbReference>
<dbReference type="GO" id="GO:0004674">
    <property type="term" value="F:protein serine/threonine kinase activity"/>
    <property type="evidence" value="ECO:0007669"/>
    <property type="project" value="UniProtKB-KW"/>
</dbReference>
<evidence type="ECO:0000313" key="3">
    <source>
        <dbReference type="EMBL" id="RTE10685.1"/>
    </source>
</evidence>
<dbReference type="Gene3D" id="3.30.565.10">
    <property type="entry name" value="Histidine kinase-like ATPase, C-terminal domain"/>
    <property type="match status" value="1"/>
</dbReference>
<keyword evidence="1" id="KW-0723">Serine/threonine-protein kinase</keyword>
<keyword evidence="1" id="KW-0418">Kinase</keyword>
<dbReference type="NCBIfam" id="NF003144">
    <property type="entry name" value="PRK04069.1"/>
    <property type="match status" value="1"/>
</dbReference>
<dbReference type="AlphaFoldDB" id="A0A3S0ARC1"/>
<evidence type="ECO:0000259" key="2">
    <source>
        <dbReference type="SMART" id="SM00387"/>
    </source>
</evidence>
<feature type="domain" description="Histidine kinase/HSP90-like ATPase" evidence="2">
    <location>
        <begin position="35"/>
        <end position="142"/>
    </location>
</feature>
<evidence type="ECO:0000256" key="1">
    <source>
        <dbReference type="ARBA" id="ARBA00022527"/>
    </source>
</evidence>